<proteinExistence type="predicted"/>
<dbReference type="EMBL" id="AP024448">
    <property type="protein sequence ID" value="BCS28268.1"/>
    <property type="molecule type" value="Genomic_DNA"/>
</dbReference>
<dbReference type="Pfam" id="PF12697">
    <property type="entry name" value="Abhydrolase_6"/>
    <property type="match status" value="1"/>
</dbReference>
<dbReference type="InterPro" id="IPR000073">
    <property type="entry name" value="AB_hydrolase_1"/>
</dbReference>
<dbReference type="AlphaFoldDB" id="A0A7R8ASV1"/>
<evidence type="ECO:0000313" key="4">
    <source>
        <dbReference type="Proteomes" id="UP000654913"/>
    </source>
</evidence>
<feature type="domain" description="AB hydrolase-1" evidence="2">
    <location>
        <begin position="31"/>
        <end position="282"/>
    </location>
</feature>
<evidence type="ECO:0000256" key="1">
    <source>
        <dbReference type="SAM" id="SignalP"/>
    </source>
</evidence>
<dbReference type="InterPro" id="IPR029058">
    <property type="entry name" value="AB_hydrolase_fold"/>
</dbReference>
<feature type="chain" id="PRO_5030681763" description="AB hydrolase-1 domain-containing protein" evidence="1">
    <location>
        <begin position="18"/>
        <end position="297"/>
    </location>
</feature>
<dbReference type="Gene3D" id="3.40.50.1820">
    <property type="entry name" value="alpha/beta hydrolase"/>
    <property type="match status" value="1"/>
</dbReference>
<keyword evidence="1" id="KW-0732">Signal</keyword>
<evidence type="ECO:0000313" key="3">
    <source>
        <dbReference type="EMBL" id="BCS28268.1"/>
    </source>
</evidence>
<dbReference type="SUPFAM" id="SSF53474">
    <property type="entry name" value="alpha/beta-Hydrolases"/>
    <property type="match status" value="1"/>
</dbReference>
<dbReference type="PANTHER" id="PTHR37017:SF11">
    <property type="entry name" value="ESTERASE_LIPASE_THIOESTERASE DOMAIN-CONTAINING PROTEIN"/>
    <property type="match status" value="1"/>
</dbReference>
<evidence type="ECO:0000259" key="2">
    <source>
        <dbReference type="Pfam" id="PF12697"/>
    </source>
</evidence>
<gene>
    <name evidence="3" type="ORF">APUU_61316A</name>
</gene>
<organism evidence="3 4">
    <name type="scientific">Aspergillus puulaauensis</name>
    <dbReference type="NCBI Taxonomy" id="1220207"/>
    <lineage>
        <taxon>Eukaryota</taxon>
        <taxon>Fungi</taxon>
        <taxon>Dikarya</taxon>
        <taxon>Ascomycota</taxon>
        <taxon>Pezizomycotina</taxon>
        <taxon>Eurotiomycetes</taxon>
        <taxon>Eurotiomycetidae</taxon>
        <taxon>Eurotiales</taxon>
        <taxon>Aspergillaceae</taxon>
        <taxon>Aspergillus</taxon>
    </lineage>
</organism>
<dbReference type="InterPro" id="IPR052897">
    <property type="entry name" value="Sec-Metab_Biosynth_Hydrolase"/>
</dbReference>
<accession>A0A7R8ASV1</accession>
<reference evidence="3" key="1">
    <citation type="submission" date="2021-01" db="EMBL/GenBank/DDBJ databases">
        <authorList>
            <consortium name="Aspergillus puulaauensis MK2 genome sequencing consortium"/>
            <person name="Kazuki M."/>
            <person name="Futagami T."/>
        </authorList>
    </citation>
    <scope>NUCLEOTIDE SEQUENCE</scope>
    <source>
        <strain evidence="3">MK2</strain>
    </source>
</reference>
<keyword evidence="4" id="KW-1185">Reference proteome</keyword>
<dbReference type="GeneID" id="64978265"/>
<protein>
    <recommendedName>
        <fullName evidence="2">AB hydrolase-1 domain-containing protein</fullName>
    </recommendedName>
</protein>
<reference evidence="3" key="2">
    <citation type="submission" date="2021-02" db="EMBL/GenBank/DDBJ databases">
        <title>Aspergillus puulaauensis MK2 genome sequence.</title>
        <authorList>
            <person name="Futagami T."/>
            <person name="Mori K."/>
            <person name="Kadooka C."/>
            <person name="Tanaka T."/>
        </authorList>
    </citation>
    <scope>NUCLEOTIDE SEQUENCE</scope>
    <source>
        <strain evidence="3">MK2</strain>
    </source>
</reference>
<dbReference type="RefSeq" id="XP_041560454.1">
    <property type="nucleotide sequence ID" value="XM_041694644.1"/>
</dbReference>
<dbReference type="OrthoDB" id="1263307at2759"/>
<dbReference type="PANTHER" id="PTHR37017">
    <property type="entry name" value="AB HYDROLASE-1 DOMAIN-CONTAINING PROTEIN-RELATED"/>
    <property type="match status" value="1"/>
</dbReference>
<dbReference type="Proteomes" id="UP000654913">
    <property type="component" value="Chromosome 6"/>
</dbReference>
<sequence>MAVLAIVVFVMIVATVAKQSMTPPRPKKPIIVFVPGAWHTPAAYDLLLPRLHAAGYRTTSVHLPTVGTTGPVSFADDVSAVRKVVSGLVELEEDVFVVSHSYGAHPVTEALEGLSKKDRLAKGQPGGVVQLFYIAAIVATKGISSAEAFGPMVPKEKGGTWIIFNDHGNGYTSVANGEEAFYHDLPPSLAKYHASLLRTQFQLYVLIYSDVKVVTDDSSSGSEPLTYEAYKDIPAAFLYCDDDRAFPIERQRNVVKAAGIQRTMSMNTSHSPFLSDPDRVVDFIIELVNEGPSTSRL</sequence>
<name>A0A7R8ASV1_9EURO</name>
<dbReference type="KEGG" id="apuu:APUU_61316A"/>
<feature type="signal peptide" evidence="1">
    <location>
        <begin position="1"/>
        <end position="17"/>
    </location>
</feature>